<evidence type="ECO:0000256" key="2">
    <source>
        <dbReference type="ARBA" id="ARBA00023015"/>
    </source>
</evidence>
<sequence length="337" mass="37221">MIAFAAQKAPGDAQMEIKWLEDFVTLADTSSFSRAAELRNVTQPAFSRRIKQLEGWLGATLISRATMPAELTPAGRNFLPVAQEAIRTFYAAREALRPAHEPGLIRFAALHTLTVTFFPRWLKTLEGAGGAFSTSLIPDRGGIEANLDALVGDEADFFLTYAHPEVPFHLDRGQFASLTVGRDRLMPLVSAEIAISGQLQPGRNLLDRAVAQPRLAIPYLSYGFNSFFGVALSRLLLRRPPFRRRTTHENTISAGLMNMAVTGAGVCWLPESLAREEMEAGRLVPASVDEGWNLDLEVRLYRHAASRTGKVEDFWRTARQLLERGPPDIRPSGRAAP</sequence>
<dbReference type="EMBL" id="BSOP01000051">
    <property type="protein sequence ID" value="GLR54568.1"/>
    <property type="molecule type" value="Genomic_DNA"/>
</dbReference>
<dbReference type="PRINTS" id="PR00039">
    <property type="entry name" value="HTHLYSR"/>
</dbReference>
<accession>A0ABQ5ZNX3</accession>
<evidence type="ECO:0000259" key="6">
    <source>
        <dbReference type="PROSITE" id="PS50931"/>
    </source>
</evidence>
<keyword evidence="5" id="KW-0472">Membrane</keyword>
<reference evidence="8" key="1">
    <citation type="journal article" date="2019" name="Int. J. Syst. Evol. Microbiol.">
        <title>The Global Catalogue of Microorganisms (GCM) 10K type strain sequencing project: providing services to taxonomists for standard genome sequencing and annotation.</title>
        <authorList>
            <consortium name="The Broad Institute Genomics Platform"/>
            <consortium name="The Broad Institute Genome Sequencing Center for Infectious Disease"/>
            <person name="Wu L."/>
            <person name="Ma J."/>
        </authorList>
    </citation>
    <scope>NUCLEOTIDE SEQUENCE [LARGE SCALE GENOMIC DNA]</scope>
    <source>
        <strain evidence="8">NBRC 102122</strain>
    </source>
</reference>
<evidence type="ECO:0000313" key="7">
    <source>
        <dbReference type="EMBL" id="GLR54568.1"/>
    </source>
</evidence>
<dbReference type="Proteomes" id="UP001156702">
    <property type="component" value="Unassembled WGS sequence"/>
</dbReference>
<dbReference type="PANTHER" id="PTHR30126:SF2">
    <property type="entry name" value="HTH-TYPE TRANSCRIPTIONAL REGULATOR YJIE"/>
    <property type="match status" value="1"/>
</dbReference>
<feature type="domain" description="HTH lysR-type" evidence="6">
    <location>
        <begin position="15"/>
        <end position="72"/>
    </location>
</feature>
<evidence type="ECO:0000313" key="8">
    <source>
        <dbReference type="Proteomes" id="UP001156702"/>
    </source>
</evidence>
<evidence type="ECO:0000256" key="5">
    <source>
        <dbReference type="SAM" id="Phobius"/>
    </source>
</evidence>
<dbReference type="InterPro" id="IPR036388">
    <property type="entry name" value="WH-like_DNA-bd_sf"/>
</dbReference>
<dbReference type="Pfam" id="PF00126">
    <property type="entry name" value="HTH_1"/>
    <property type="match status" value="1"/>
</dbReference>
<keyword evidence="3" id="KW-0238">DNA-binding</keyword>
<evidence type="ECO:0000256" key="1">
    <source>
        <dbReference type="ARBA" id="ARBA00009437"/>
    </source>
</evidence>
<proteinExistence type="inferred from homology"/>
<comment type="caution">
    <text evidence="7">The sequence shown here is derived from an EMBL/GenBank/DDBJ whole genome shotgun (WGS) entry which is preliminary data.</text>
</comment>
<dbReference type="InterPro" id="IPR000847">
    <property type="entry name" value="LysR_HTH_N"/>
</dbReference>
<keyword evidence="5" id="KW-0812">Transmembrane</keyword>
<dbReference type="InterPro" id="IPR036390">
    <property type="entry name" value="WH_DNA-bd_sf"/>
</dbReference>
<dbReference type="PANTHER" id="PTHR30126">
    <property type="entry name" value="HTH-TYPE TRANSCRIPTIONAL REGULATOR"/>
    <property type="match status" value="1"/>
</dbReference>
<name>A0ABQ5ZNX3_9HYPH</name>
<keyword evidence="8" id="KW-1185">Reference proteome</keyword>
<evidence type="ECO:0000256" key="4">
    <source>
        <dbReference type="ARBA" id="ARBA00023163"/>
    </source>
</evidence>
<dbReference type="PROSITE" id="PS50931">
    <property type="entry name" value="HTH_LYSR"/>
    <property type="match status" value="1"/>
</dbReference>
<dbReference type="SUPFAM" id="SSF46785">
    <property type="entry name" value="Winged helix' DNA-binding domain"/>
    <property type="match status" value="1"/>
</dbReference>
<keyword evidence="2" id="KW-0805">Transcription regulation</keyword>
<keyword evidence="4" id="KW-0804">Transcription</keyword>
<dbReference type="InterPro" id="IPR005119">
    <property type="entry name" value="LysR_subst-bd"/>
</dbReference>
<dbReference type="Pfam" id="PF03466">
    <property type="entry name" value="LysR_substrate"/>
    <property type="match status" value="1"/>
</dbReference>
<evidence type="ECO:0000256" key="3">
    <source>
        <dbReference type="ARBA" id="ARBA00023125"/>
    </source>
</evidence>
<keyword evidence="5" id="KW-1133">Transmembrane helix</keyword>
<gene>
    <name evidence="7" type="ORF">GCM10007923_57850</name>
</gene>
<feature type="transmembrane region" description="Helical" evidence="5">
    <location>
        <begin position="219"/>
        <end position="237"/>
    </location>
</feature>
<protein>
    <submittedName>
        <fullName evidence="7">LysR family transcriptional regulator</fullName>
    </submittedName>
</protein>
<comment type="similarity">
    <text evidence="1">Belongs to the LysR transcriptional regulatory family.</text>
</comment>
<dbReference type="SUPFAM" id="SSF53850">
    <property type="entry name" value="Periplasmic binding protein-like II"/>
    <property type="match status" value="1"/>
</dbReference>
<organism evidence="7 8">
    <name type="scientific">Shinella yambaruensis</name>
    <dbReference type="NCBI Taxonomy" id="415996"/>
    <lineage>
        <taxon>Bacteria</taxon>
        <taxon>Pseudomonadati</taxon>
        <taxon>Pseudomonadota</taxon>
        <taxon>Alphaproteobacteria</taxon>
        <taxon>Hyphomicrobiales</taxon>
        <taxon>Rhizobiaceae</taxon>
        <taxon>Shinella</taxon>
    </lineage>
</organism>
<dbReference type="Gene3D" id="1.10.10.10">
    <property type="entry name" value="Winged helix-like DNA-binding domain superfamily/Winged helix DNA-binding domain"/>
    <property type="match status" value="1"/>
</dbReference>